<feature type="binding site" evidence="13">
    <location>
        <position position="76"/>
    </location>
    <ligand>
        <name>ATP</name>
        <dbReference type="ChEBI" id="CHEBI:30616"/>
    </ligand>
</feature>
<evidence type="ECO:0000256" key="14">
    <source>
        <dbReference type="PIRSR" id="PIRSR039133-3"/>
    </source>
</evidence>
<evidence type="ECO:0000313" key="19">
    <source>
        <dbReference type="Proteomes" id="UP000000709"/>
    </source>
</evidence>
<dbReference type="FunCoup" id="G3ATA0">
    <property type="interactions" value="1949"/>
</dbReference>
<dbReference type="KEGG" id="spaa:SPAPADRAFT_142051"/>
<evidence type="ECO:0000256" key="1">
    <source>
        <dbReference type="ARBA" id="ARBA00004496"/>
    </source>
</evidence>
<dbReference type="InterPro" id="IPR023318">
    <property type="entry name" value="Ub_act_enz_dom_a_sf"/>
</dbReference>
<dbReference type="GeneID" id="18870415"/>
<evidence type="ECO:0000256" key="4">
    <source>
        <dbReference type="ARBA" id="ARBA00022490"/>
    </source>
</evidence>
<dbReference type="eggNOG" id="KOG2013">
    <property type="taxonomic scope" value="Eukaryota"/>
</dbReference>
<dbReference type="RefSeq" id="XP_007376896.1">
    <property type="nucleotide sequence ID" value="XM_007376834.1"/>
</dbReference>
<evidence type="ECO:0000256" key="10">
    <source>
        <dbReference type="ARBA" id="ARBA00073512"/>
    </source>
</evidence>
<protein>
    <recommendedName>
        <fullName evidence="10 11">Ubiquitin-activating enzyme E1-like</fullName>
    </recommendedName>
</protein>
<dbReference type="AlphaFoldDB" id="G3ATA0"/>
<evidence type="ECO:0000256" key="8">
    <source>
        <dbReference type="ARBA" id="ARBA00022833"/>
    </source>
</evidence>
<dbReference type="PROSITE" id="PS51257">
    <property type="entry name" value="PROKAR_LIPOPROTEIN"/>
    <property type="match status" value="1"/>
</dbReference>
<evidence type="ECO:0000256" key="5">
    <source>
        <dbReference type="ARBA" id="ARBA00022723"/>
    </source>
</evidence>
<dbReference type="OrthoDB" id="10255449at2759"/>
<dbReference type="Gene3D" id="3.50.50.80">
    <property type="entry name" value="Ubiquitin-activating enzyme E1, inactive adenylation domain, subdomain 1"/>
    <property type="match status" value="1"/>
</dbReference>
<keyword evidence="19" id="KW-1185">Reference proteome</keyword>
<evidence type="ECO:0000256" key="9">
    <source>
        <dbReference type="ARBA" id="ARBA00022840"/>
    </source>
</evidence>
<evidence type="ECO:0000259" key="16">
    <source>
        <dbReference type="Pfam" id="PF00899"/>
    </source>
</evidence>
<evidence type="ECO:0000256" key="13">
    <source>
        <dbReference type="PIRSR" id="PIRSR039133-2"/>
    </source>
</evidence>
<comment type="pathway">
    <text evidence="2 11">Protein modification; protein sumoylation.</text>
</comment>
<organism evidence="19">
    <name type="scientific">Spathaspora passalidarum (strain NRRL Y-27907 / 11-Y1)</name>
    <dbReference type="NCBI Taxonomy" id="619300"/>
    <lineage>
        <taxon>Eukaryota</taxon>
        <taxon>Fungi</taxon>
        <taxon>Dikarya</taxon>
        <taxon>Ascomycota</taxon>
        <taxon>Saccharomycotina</taxon>
        <taxon>Pichiomycetes</taxon>
        <taxon>Debaryomycetaceae</taxon>
        <taxon>Spathaspora</taxon>
    </lineage>
</organism>
<accession>G3ATA0</accession>
<evidence type="ECO:0000313" key="18">
    <source>
        <dbReference type="EMBL" id="EGW30863.1"/>
    </source>
</evidence>
<dbReference type="GO" id="GO:0019948">
    <property type="term" value="F:SUMO activating enzyme activity"/>
    <property type="evidence" value="ECO:0007669"/>
    <property type="project" value="UniProtKB-UniRule"/>
</dbReference>
<dbReference type="InterPro" id="IPR019572">
    <property type="entry name" value="UBA_E1_SCCH"/>
</dbReference>
<feature type="binding site" evidence="14">
    <location>
        <position position="167"/>
    </location>
    <ligand>
        <name>Zn(2+)</name>
        <dbReference type="ChEBI" id="CHEBI:29105"/>
    </ligand>
</feature>
<dbReference type="GO" id="GO:0005737">
    <property type="term" value="C:cytoplasm"/>
    <property type="evidence" value="ECO:0007669"/>
    <property type="project" value="UniProtKB-SubCell"/>
</dbReference>
<comment type="subcellular location">
    <subcellularLocation>
        <location evidence="1">Cytoplasm</location>
    </subcellularLocation>
</comment>
<feature type="active site" description="Glycyl thioester intermediate" evidence="12">
    <location>
        <position position="179"/>
    </location>
</feature>
<evidence type="ECO:0000256" key="15">
    <source>
        <dbReference type="SAM" id="MobiDB-lite"/>
    </source>
</evidence>
<feature type="domain" description="Ubiquitin-activating enzyme SCCH" evidence="17">
    <location>
        <begin position="340"/>
        <end position="380"/>
    </location>
</feature>
<evidence type="ECO:0000256" key="2">
    <source>
        <dbReference type="ARBA" id="ARBA00004718"/>
    </source>
</evidence>
<dbReference type="OMA" id="PGKTECF"/>
<feature type="compositionally biased region" description="Acidic residues" evidence="15">
    <location>
        <begin position="588"/>
        <end position="604"/>
    </location>
</feature>
<evidence type="ECO:0000256" key="11">
    <source>
        <dbReference type="PIRNR" id="PIRNR039133"/>
    </source>
</evidence>
<dbReference type="GO" id="GO:0031510">
    <property type="term" value="C:SUMO activating enzyme complex"/>
    <property type="evidence" value="ECO:0007669"/>
    <property type="project" value="UniProtKB-UniRule"/>
</dbReference>
<feature type="domain" description="THIF-type NAD/FAD binding fold" evidence="16">
    <location>
        <begin position="10"/>
        <end position="412"/>
    </location>
</feature>
<feature type="binding site" evidence="14">
    <location>
        <position position="164"/>
    </location>
    <ligand>
        <name>Zn(2+)</name>
        <dbReference type="ChEBI" id="CHEBI:29105"/>
    </ligand>
</feature>
<evidence type="ECO:0000256" key="3">
    <source>
        <dbReference type="ARBA" id="ARBA00005673"/>
    </source>
</evidence>
<name>G3ATA0_SPAPN</name>
<keyword evidence="8 11" id="KW-0862">Zinc</keyword>
<dbReference type="GO" id="GO:0016925">
    <property type="term" value="P:protein sumoylation"/>
    <property type="evidence" value="ECO:0007669"/>
    <property type="project" value="UniProtKB-UniRule"/>
</dbReference>
<dbReference type="EMBL" id="GL996504">
    <property type="protein sequence ID" value="EGW30863.1"/>
    <property type="molecule type" value="Genomic_DNA"/>
</dbReference>
<proteinExistence type="inferred from homology"/>
<feature type="binding site" evidence="13">
    <location>
        <begin position="60"/>
        <end position="63"/>
    </location>
    <ligand>
        <name>ATP</name>
        <dbReference type="ChEBI" id="CHEBI:30616"/>
    </ligand>
</feature>
<dbReference type="InterPro" id="IPR000594">
    <property type="entry name" value="ThiF_NAD_FAD-bd"/>
</dbReference>
<evidence type="ECO:0000256" key="12">
    <source>
        <dbReference type="PIRSR" id="PIRSR039133-1"/>
    </source>
</evidence>
<keyword evidence="5 11" id="KW-0479">Metal-binding</keyword>
<dbReference type="InterPro" id="IPR045886">
    <property type="entry name" value="ThiF/MoeB/HesA"/>
</dbReference>
<dbReference type="Gene3D" id="3.10.290.20">
    <property type="entry name" value="Ubiquitin-like 2 activating enzyme e1b. Chain: B, domain 3"/>
    <property type="match status" value="1"/>
</dbReference>
<dbReference type="SUPFAM" id="SSF69572">
    <property type="entry name" value="Activating enzymes of the ubiquitin-like proteins"/>
    <property type="match status" value="1"/>
</dbReference>
<dbReference type="PIRSF" id="PIRSF039133">
    <property type="entry name" value="SUMO_E1B"/>
    <property type="match status" value="1"/>
</dbReference>
<evidence type="ECO:0000259" key="17">
    <source>
        <dbReference type="Pfam" id="PF10585"/>
    </source>
</evidence>
<gene>
    <name evidence="18" type="ORF">SPAPADRAFT_142051</name>
</gene>
<feature type="binding site" evidence="13">
    <location>
        <position position="52"/>
    </location>
    <ligand>
        <name>ATP</name>
        <dbReference type="ChEBI" id="CHEBI:30616"/>
    </ligand>
</feature>
<dbReference type="InterPro" id="IPR030661">
    <property type="entry name" value="Uba2"/>
</dbReference>
<dbReference type="GO" id="GO:0005524">
    <property type="term" value="F:ATP binding"/>
    <property type="evidence" value="ECO:0007669"/>
    <property type="project" value="UniProtKB-UniRule"/>
</dbReference>
<evidence type="ECO:0000256" key="7">
    <source>
        <dbReference type="ARBA" id="ARBA00022786"/>
    </source>
</evidence>
<keyword evidence="9 11" id="KW-0067">ATP-binding</keyword>
<dbReference type="PANTHER" id="PTHR10953:SF5">
    <property type="entry name" value="SUMO-ACTIVATING ENZYME SUBUNIT 2"/>
    <property type="match status" value="1"/>
</dbReference>
<feature type="binding site" evidence="13">
    <location>
        <begin position="28"/>
        <end position="33"/>
    </location>
    <ligand>
        <name>ATP</name>
        <dbReference type="ChEBI" id="CHEBI:30616"/>
    </ligand>
</feature>
<keyword evidence="7 11" id="KW-0833">Ubl conjugation pathway</keyword>
<feature type="region of interest" description="Disordered" evidence="15">
    <location>
        <begin position="588"/>
        <end position="613"/>
    </location>
</feature>
<dbReference type="Gene3D" id="1.10.10.520">
    <property type="entry name" value="Ubiquitin activating enzymes (Uba3). Chain: B, domain 2"/>
    <property type="match status" value="1"/>
</dbReference>
<dbReference type="InParanoid" id="G3ATA0"/>
<comment type="subunit">
    <text evidence="11">Heterodimer.</text>
</comment>
<dbReference type="InterPro" id="IPR042449">
    <property type="entry name" value="Ub-E1_IAD_1"/>
</dbReference>
<feature type="binding site" evidence="14">
    <location>
        <position position="450"/>
    </location>
    <ligand>
        <name>Zn(2+)</name>
        <dbReference type="ChEBI" id="CHEBI:29105"/>
    </ligand>
</feature>
<feature type="binding site" evidence="13">
    <location>
        <begin position="123"/>
        <end position="128"/>
    </location>
    <ligand>
        <name>ATP</name>
        <dbReference type="ChEBI" id="CHEBI:30616"/>
    </ligand>
</feature>
<keyword evidence="4" id="KW-0963">Cytoplasm</keyword>
<dbReference type="HOGENOM" id="CLU_013325_7_3_1"/>
<dbReference type="InterPro" id="IPR035985">
    <property type="entry name" value="Ubiquitin-activating_enz"/>
</dbReference>
<evidence type="ECO:0000256" key="6">
    <source>
        <dbReference type="ARBA" id="ARBA00022741"/>
    </source>
</evidence>
<dbReference type="GO" id="GO:0046872">
    <property type="term" value="F:metal ion binding"/>
    <property type="evidence" value="ECO:0007669"/>
    <property type="project" value="UniProtKB-KW"/>
</dbReference>
<comment type="similarity">
    <text evidence="3 11">Belongs to the ubiquitin-activating E1 family.</text>
</comment>
<dbReference type="UniPathway" id="UPA00886"/>
<sequence length="613" mass="68787">MAKDSYLKKILGAENFSRIQSSKVLMVGAGGIGCELLKDLVLTGYGEIHIVDLDTITLSNLNRQFLFRQNDINKSKSLTVSKAVQHFNYLNAHLVSHHGNIMDTNKFPITWWEQFEYVFNALDNLEARRYVNKMCLFLKKPLMESGTTGFKGQIQPIYPYYSECFDCSTKETAKTYPVCTIRSSPTQPVHCITWAKEFLFHSLFDEVESDQNLTDPNQIRSETDNEAEIAFFQKESTELAELRHLITTADPPTFINELLVKIFKADIERLLLIDSIETRRGSRKPTPLDVVRYSSQLAGLLADVSNENILNLDTKMWSVLENIYVLYKSSEVLQERIVSGRESSISFDKDDEDTLNFVAAASNLRSSIFGIEIKSKFDIKEIAGNIIPAIATTNAIISGFACLAGTKYFTTPSHGTDYSAITHKSSTIFVGITPNKYITSGTLGPPNEKCPSDALVSRGVFKISPTDFTTLTLGWLIGQLENYGYSRDDISIQKSNSKLLYDIDYDDNVDLTLASMSGLKDGELILISDDSDQLESLELYINIAEKTSLPELVLRPKVTHDEPEQENEDGLLENGMDVENDGVILLDSEAENEENDDLLIIDDEPSPKRRKIA</sequence>
<dbReference type="STRING" id="619300.G3ATA0"/>
<dbReference type="FunFam" id="3.50.50.80:FF:000004">
    <property type="entry name" value="Ubiquitin-activating enzyme E1-like"/>
    <property type="match status" value="1"/>
</dbReference>
<reference evidence="18 19" key="1">
    <citation type="journal article" date="2011" name="Proc. Natl. Acad. Sci. U.S.A.">
        <title>Comparative genomics of xylose-fermenting fungi for enhanced biofuel production.</title>
        <authorList>
            <person name="Wohlbach D.J."/>
            <person name="Kuo A."/>
            <person name="Sato T.K."/>
            <person name="Potts K.M."/>
            <person name="Salamov A.A."/>
            <person name="LaButti K.M."/>
            <person name="Sun H."/>
            <person name="Clum A."/>
            <person name="Pangilinan J.L."/>
            <person name="Lindquist E.A."/>
            <person name="Lucas S."/>
            <person name="Lapidus A."/>
            <person name="Jin M."/>
            <person name="Gunawan C."/>
            <person name="Balan V."/>
            <person name="Dale B.E."/>
            <person name="Jeffries T.W."/>
            <person name="Zinkel R."/>
            <person name="Barry K.W."/>
            <person name="Grigoriev I.V."/>
            <person name="Gasch A.P."/>
        </authorList>
    </citation>
    <scope>NUCLEOTIDE SEQUENCE [LARGE SCALE GENOMIC DNA]</scope>
    <source>
        <strain evidence="19">NRRL Y-27907 / 11-Y1</strain>
    </source>
</reference>
<dbReference type="Proteomes" id="UP000000709">
    <property type="component" value="Unassembled WGS sequence"/>
</dbReference>
<keyword evidence="6 11" id="KW-0547">Nucleotide-binding</keyword>
<dbReference type="PANTHER" id="PTHR10953">
    <property type="entry name" value="UBIQUITIN-ACTIVATING ENZYME E1"/>
    <property type="match status" value="1"/>
</dbReference>
<dbReference type="Pfam" id="PF00899">
    <property type="entry name" value="ThiF"/>
    <property type="match status" value="1"/>
</dbReference>
<dbReference type="Pfam" id="PF10585">
    <property type="entry name" value="UBA_E1_SCCH"/>
    <property type="match status" value="1"/>
</dbReference>